<keyword evidence="2" id="KW-1133">Transmembrane helix</keyword>
<keyword evidence="2" id="KW-0812">Transmembrane</keyword>
<feature type="transmembrane region" description="Helical" evidence="2">
    <location>
        <begin position="5"/>
        <end position="24"/>
    </location>
</feature>
<feature type="region of interest" description="Disordered" evidence="1">
    <location>
        <begin position="109"/>
        <end position="149"/>
    </location>
</feature>
<protein>
    <recommendedName>
        <fullName evidence="4">DUF2939 domain-containing protein</fullName>
    </recommendedName>
</protein>
<proteinExistence type="predicted"/>
<dbReference type="AlphaFoldDB" id="E1YA01"/>
<evidence type="ECO:0008006" key="4">
    <source>
        <dbReference type="Google" id="ProtNLM"/>
    </source>
</evidence>
<evidence type="ECO:0000256" key="2">
    <source>
        <dbReference type="SAM" id="Phobius"/>
    </source>
</evidence>
<sequence length="149" mass="16690">MNKKFLFILCGLTVIALGVCFYYTPHWALSNMKEAAENRDADRLSEYVDFPALKESLKANFNAMMATEVSNNMSDNPFGAFGAALAAAFINPMIDNLVTPESLAMMMKGEKPKLEKTNLENEKDKPNTEENTETTMNVSDHRVSDFSFE</sequence>
<dbReference type="Pfam" id="PF11159">
    <property type="entry name" value="DUF2939"/>
    <property type="match status" value="1"/>
</dbReference>
<feature type="compositionally biased region" description="Basic and acidic residues" evidence="1">
    <location>
        <begin position="109"/>
        <end position="128"/>
    </location>
</feature>
<dbReference type="InterPro" id="IPR021330">
    <property type="entry name" value="DUF2939"/>
</dbReference>
<keyword evidence="2" id="KW-0472">Membrane</keyword>
<evidence type="ECO:0000313" key="3">
    <source>
        <dbReference type="EMBL" id="CBX27395.1"/>
    </source>
</evidence>
<accession>E1YA01</accession>
<dbReference type="EMBL" id="FR695866">
    <property type="protein sequence ID" value="CBX27395.1"/>
    <property type="molecule type" value="Genomic_DNA"/>
</dbReference>
<name>E1YA01_9BACT</name>
<evidence type="ECO:0000256" key="1">
    <source>
        <dbReference type="SAM" id="MobiDB-lite"/>
    </source>
</evidence>
<gene>
    <name evidence="3" type="ORF">N47_H22170</name>
</gene>
<reference evidence="3" key="1">
    <citation type="journal article" date="2011" name="Environ. Microbiol.">
        <title>Genomic insights into the metabolic potential of the polycyclic aromatic hydrocarbon degrading sulfate-reducing Deltaproteobacterium N47.</title>
        <authorList>
            <person name="Bergmann F."/>
            <person name="Selesi D."/>
            <person name="Weinmaier T."/>
            <person name="Tischler P."/>
            <person name="Rattei T."/>
            <person name="Meckenstock R.U."/>
        </authorList>
    </citation>
    <scope>NUCLEOTIDE SEQUENCE</scope>
</reference>
<feature type="compositionally biased region" description="Basic and acidic residues" evidence="1">
    <location>
        <begin position="139"/>
        <end position="149"/>
    </location>
</feature>
<organism evidence="3">
    <name type="scientific">uncultured Desulfobacterium sp</name>
    <dbReference type="NCBI Taxonomy" id="201089"/>
    <lineage>
        <taxon>Bacteria</taxon>
        <taxon>Pseudomonadati</taxon>
        <taxon>Thermodesulfobacteriota</taxon>
        <taxon>Desulfobacteria</taxon>
        <taxon>Desulfobacterales</taxon>
        <taxon>Desulfobacteriaceae</taxon>
        <taxon>Desulfobacterium</taxon>
        <taxon>environmental samples</taxon>
    </lineage>
</organism>